<accession>A0ABU1PDH0</accession>
<comment type="caution">
    <text evidence="1">The sequence shown here is derived from an EMBL/GenBank/DDBJ whole genome shotgun (WGS) entry which is preliminary data.</text>
</comment>
<evidence type="ECO:0000313" key="2">
    <source>
        <dbReference type="Proteomes" id="UP001260715"/>
    </source>
</evidence>
<evidence type="ECO:0000313" key="1">
    <source>
        <dbReference type="EMBL" id="MDR6583800.1"/>
    </source>
</evidence>
<dbReference type="Proteomes" id="UP001260715">
    <property type="component" value="Unassembled WGS sequence"/>
</dbReference>
<gene>
    <name evidence="1" type="ORF">J2W50_001998</name>
</gene>
<keyword evidence="2" id="KW-1185">Reference proteome</keyword>
<organism evidence="1 2">
    <name type="scientific">Herbaspirillum frisingense</name>
    <dbReference type="NCBI Taxonomy" id="92645"/>
    <lineage>
        <taxon>Bacteria</taxon>
        <taxon>Pseudomonadati</taxon>
        <taxon>Pseudomonadota</taxon>
        <taxon>Betaproteobacteria</taxon>
        <taxon>Burkholderiales</taxon>
        <taxon>Oxalobacteraceae</taxon>
        <taxon>Herbaspirillum</taxon>
    </lineage>
</organism>
<protein>
    <submittedName>
        <fullName evidence="1">Uncharacterized protein</fullName>
    </submittedName>
</protein>
<dbReference type="EMBL" id="JAVDSJ010000002">
    <property type="protein sequence ID" value="MDR6583800.1"/>
    <property type="molecule type" value="Genomic_DNA"/>
</dbReference>
<dbReference type="RefSeq" id="WP_310010359.1">
    <property type="nucleotide sequence ID" value="NZ_JAVDSJ010000002.1"/>
</dbReference>
<proteinExistence type="predicted"/>
<reference evidence="1 2" key="1">
    <citation type="submission" date="2023-07" db="EMBL/GenBank/DDBJ databases">
        <title>Sorghum-associated microbial communities from plants grown in Nebraska, USA.</title>
        <authorList>
            <person name="Schachtman D."/>
        </authorList>
    </citation>
    <scope>NUCLEOTIDE SEQUENCE [LARGE SCALE GENOMIC DNA]</scope>
    <source>
        <strain evidence="1 2">596</strain>
    </source>
</reference>
<name>A0ABU1PDH0_9BURK</name>
<sequence length="188" mass="20103">MNIPTELTAGDSLQWKEPALAVRGTDYSSAAWLLQFALRGPTKLDLQGTADGSGGWSFALTAAASQGLQAGPYWWQAVLTKGAERVTAGSGQVQVLANLAAITADGFDGRSMAQRALADAEKALADLTASGQRTKKYAIGPRNAEYFTAAELIEAVNYWRGRVLREKEEKAAATGGPNPRNYYVRFTS</sequence>